<feature type="region of interest" description="Disordered" evidence="5">
    <location>
        <begin position="242"/>
        <end position="262"/>
    </location>
</feature>
<dbReference type="Proteomes" id="UP001501147">
    <property type="component" value="Unassembled WGS sequence"/>
</dbReference>
<evidence type="ECO:0000256" key="5">
    <source>
        <dbReference type="SAM" id="MobiDB-lite"/>
    </source>
</evidence>
<name>A0ABP9BBL1_9ACTN</name>
<evidence type="ECO:0000256" key="1">
    <source>
        <dbReference type="ARBA" id="ARBA00002606"/>
    </source>
</evidence>
<evidence type="ECO:0000313" key="8">
    <source>
        <dbReference type="Proteomes" id="UP001501147"/>
    </source>
</evidence>
<dbReference type="SMART" id="SM00347">
    <property type="entry name" value="HTH_MARR"/>
    <property type="match status" value="1"/>
</dbReference>
<keyword evidence="8" id="KW-1185">Reference proteome</keyword>
<comment type="caution">
    <text evidence="7">The sequence shown here is derived from an EMBL/GenBank/DDBJ whole genome shotgun (WGS) entry which is preliminary data.</text>
</comment>
<feature type="domain" description="HTH marR-type" evidence="6">
    <location>
        <begin position="94"/>
        <end position="223"/>
    </location>
</feature>
<evidence type="ECO:0000256" key="2">
    <source>
        <dbReference type="ARBA" id="ARBA00012261"/>
    </source>
</evidence>
<dbReference type="Pfam" id="PF02911">
    <property type="entry name" value="Formyl_trans_C"/>
    <property type="match status" value="1"/>
</dbReference>
<dbReference type="Gene3D" id="3.10.25.10">
    <property type="entry name" value="Formyl transferase, C-terminal domain"/>
    <property type="match status" value="1"/>
</dbReference>
<dbReference type="InterPro" id="IPR039422">
    <property type="entry name" value="MarR/SlyA-like"/>
</dbReference>
<dbReference type="PROSITE" id="PS50995">
    <property type="entry name" value="HTH_MARR_2"/>
    <property type="match status" value="1"/>
</dbReference>
<dbReference type="InterPro" id="IPR036390">
    <property type="entry name" value="WH_DNA-bd_sf"/>
</dbReference>
<dbReference type="RefSeq" id="WP_345615908.1">
    <property type="nucleotide sequence ID" value="NZ_BAABJV010000021.1"/>
</dbReference>
<dbReference type="SUPFAM" id="SSF46785">
    <property type="entry name" value="Winged helix' DNA-binding domain"/>
    <property type="match status" value="1"/>
</dbReference>
<dbReference type="EMBL" id="BAABJV010000021">
    <property type="protein sequence ID" value="GAA4793291.1"/>
    <property type="molecule type" value="Genomic_DNA"/>
</dbReference>
<dbReference type="InterPro" id="IPR037022">
    <property type="entry name" value="Formyl_trans_C_sf"/>
</dbReference>
<dbReference type="Gene3D" id="1.10.10.10">
    <property type="entry name" value="Winged helix-like DNA-binding domain superfamily/Winged helix DNA-binding domain"/>
    <property type="match status" value="1"/>
</dbReference>
<dbReference type="InterPro" id="IPR036388">
    <property type="entry name" value="WH-like_DNA-bd_sf"/>
</dbReference>
<feature type="compositionally biased region" description="Polar residues" evidence="5">
    <location>
        <begin position="47"/>
        <end position="57"/>
    </location>
</feature>
<gene>
    <name evidence="7" type="ORF">GCM10023329_51990</name>
</gene>
<dbReference type="InterPro" id="IPR005793">
    <property type="entry name" value="Formyl_trans_C"/>
</dbReference>
<organism evidence="7 8">
    <name type="scientific">Streptomyces sanyensis</name>
    <dbReference type="NCBI Taxonomy" id="568869"/>
    <lineage>
        <taxon>Bacteria</taxon>
        <taxon>Bacillati</taxon>
        <taxon>Actinomycetota</taxon>
        <taxon>Actinomycetes</taxon>
        <taxon>Kitasatosporales</taxon>
        <taxon>Streptomycetaceae</taxon>
        <taxon>Streptomyces</taxon>
    </lineage>
</organism>
<feature type="region of interest" description="Disordered" evidence="5">
    <location>
        <begin position="47"/>
        <end position="87"/>
    </location>
</feature>
<evidence type="ECO:0000313" key="7">
    <source>
        <dbReference type="EMBL" id="GAA4793291.1"/>
    </source>
</evidence>
<evidence type="ECO:0000259" key="6">
    <source>
        <dbReference type="PROSITE" id="PS50995"/>
    </source>
</evidence>
<evidence type="ECO:0000256" key="3">
    <source>
        <dbReference type="ARBA" id="ARBA00016014"/>
    </source>
</evidence>
<evidence type="ECO:0000256" key="4">
    <source>
        <dbReference type="ARBA" id="ARBA00048558"/>
    </source>
</evidence>
<dbReference type="InterPro" id="IPR011034">
    <property type="entry name" value="Formyl_transferase-like_C_sf"/>
</dbReference>
<feature type="compositionally biased region" description="Basic and acidic residues" evidence="5">
    <location>
        <begin position="249"/>
        <end position="261"/>
    </location>
</feature>
<proteinExistence type="predicted"/>
<dbReference type="InterPro" id="IPR000835">
    <property type="entry name" value="HTH_MarR-typ"/>
</dbReference>
<protein>
    <recommendedName>
        <fullName evidence="3">Methionyl-tRNA formyltransferase</fullName>
        <ecNumber evidence="2">2.1.2.9</ecNumber>
    </recommendedName>
</protein>
<reference evidence="8" key="1">
    <citation type="journal article" date="2019" name="Int. J. Syst. Evol. Microbiol.">
        <title>The Global Catalogue of Microorganisms (GCM) 10K type strain sequencing project: providing services to taxonomists for standard genome sequencing and annotation.</title>
        <authorList>
            <consortium name="The Broad Institute Genomics Platform"/>
            <consortium name="The Broad Institute Genome Sequencing Center for Infectious Disease"/>
            <person name="Wu L."/>
            <person name="Ma J."/>
        </authorList>
    </citation>
    <scope>NUCLEOTIDE SEQUENCE [LARGE SCALE GENOMIC DNA]</scope>
    <source>
        <strain evidence="8">JCM 18324</strain>
    </source>
</reference>
<dbReference type="Pfam" id="PF13463">
    <property type="entry name" value="HTH_27"/>
    <property type="match status" value="1"/>
</dbReference>
<dbReference type="PANTHER" id="PTHR33164:SF43">
    <property type="entry name" value="HTH-TYPE TRANSCRIPTIONAL REPRESSOR YETL"/>
    <property type="match status" value="1"/>
</dbReference>
<dbReference type="PANTHER" id="PTHR33164">
    <property type="entry name" value="TRANSCRIPTIONAL REGULATOR, MARR FAMILY"/>
    <property type="match status" value="1"/>
</dbReference>
<dbReference type="SUPFAM" id="SSF50486">
    <property type="entry name" value="FMT C-terminal domain-like"/>
    <property type="match status" value="1"/>
</dbReference>
<sequence length="364" mass="38720">MEPSVVSGTAQDPSGARFAFIGLSNTPTDWAGVLRALGGDLADGPVTRTTGALTTGGPSEAGAWENSPAAPHARRGTAGPPRMRTTPPSVLGLNAYLMYAAGKAARRRLSERLGARGLRLWHLTVLAMVADLGPQPKGVLASRLDMNASDLAKIVGDLAKAGHVECVRRTGDRRRVDVRLTPEGRSALDDLNADIARADDELMAPLGPAERDQLSSLLRRVHAHLELARANVVHEGTGHVPAAPAADVVRPRSPEDGRIDWTRPAPDIEALVRSRRDEHPTAYTHHRGRRLELLSAEVSADRYPGRPGLVLPHEPEGVVIVTGPESPRQDGHGLVVHLLRTEDGQEVAAGDYFGTPGTVLRTGG</sequence>
<accession>A0ABP9BBL1</accession>
<comment type="catalytic activity">
    <reaction evidence="4">
        <text>L-methionyl-tRNA(fMet) + (6R)-10-formyltetrahydrofolate = N-formyl-L-methionyl-tRNA(fMet) + (6S)-5,6,7,8-tetrahydrofolate + H(+)</text>
        <dbReference type="Rhea" id="RHEA:24380"/>
        <dbReference type="Rhea" id="RHEA-COMP:9952"/>
        <dbReference type="Rhea" id="RHEA-COMP:9953"/>
        <dbReference type="ChEBI" id="CHEBI:15378"/>
        <dbReference type="ChEBI" id="CHEBI:57453"/>
        <dbReference type="ChEBI" id="CHEBI:78530"/>
        <dbReference type="ChEBI" id="CHEBI:78844"/>
        <dbReference type="ChEBI" id="CHEBI:195366"/>
        <dbReference type="EC" id="2.1.2.9"/>
    </reaction>
</comment>
<comment type="function">
    <text evidence="1">Attaches a formyl group to the free amino group of methionyl-tRNA(fMet). The formyl group appears to play a dual role in the initiator identity of N-formylmethionyl-tRNA by promoting its recognition by IF2 and preventing the misappropriation of this tRNA by the elongation apparatus.</text>
</comment>
<dbReference type="EC" id="2.1.2.9" evidence="2"/>